<evidence type="ECO:0000256" key="10">
    <source>
        <dbReference type="ARBA" id="ARBA00060298"/>
    </source>
</evidence>
<comment type="function">
    <text evidence="10">Part of the ABC transporter complex GltIJKL involved in glutamate and aspartate uptake. Probably responsible for the translocation of the substrate across the membrane.</text>
</comment>
<dbReference type="Pfam" id="PF00528">
    <property type="entry name" value="BPD_transp_1"/>
    <property type="match status" value="1"/>
</dbReference>
<evidence type="ECO:0000256" key="2">
    <source>
        <dbReference type="ARBA" id="ARBA00010072"/>
    </source>
</evidence>
<dbReference type="InterPro" id="IPR043429">
    <property type="entry name" value="ArtM/GltK/GlnP/TcyL/YhdX-like"/>
</dbReference>
<evidence type="ECO:0000256" key="9">
    <source>
        <dbReference type="ARBA" id="ARBA00023136"/>
    </source>
</evidence>
<dbReference type="FunFam" id="1.10.3720.10:FF:000006">
    <property type="entry name" value="Glutamate/aspartate ABC transporter, permease protein GltK"/>
    <property type="match status" value="1"/>
</dbReference>
<dbReference type="PROSITE" id="PS50928">
    <property type="entry name" value="ABC_TM1"/>
    <property type="match status" value="1"/>
</dbReference>
<evidence type="ECO:0000259" key="14">
    <source>
        <dbReference type="PROSITE" id="PS50928"/>
    </source>
</evidence>
<keyword evidence="8 13" id="KW-1133">Transmembrane helix</keyword>
<sequence>MFDVVTILHDNWMLFLVGQFPNGPLGGVICTLVLSLLAVVLAFPVGVLLGMARISPFRWLRWPAACWVYLLRGIPLLMVVFWTYFCVPLLIGHNINGFTTMLCTLVIYESAYIAEIVRGGIQALPGGQYEASRALGMGYIRAYCAVILPQALYNTLPSLVSQLVSIIKDSTLGYVINVPELTFAANQVNNQLLTKPFEVFAIVALGYYVICFSLTRLANYLEERIARKRRNEGSTVPESENAMLLTETQSQEGVRG</sequence>
<dbReference type="SUPFAM" id="SSF161098">
    <property type="entry name" value="MetI-like"/>
    <property type="match status" value="1"/>
</dbReference>
<dbReference type="PANTHER" id="PTHR30614">
    <property type="entry name" value="MEMBRANE COMPONENT OF AMINO ACID ABC TRANSPORTER"/>
    <property type="match status" value="1"/>
</dbReference>
<dbReference type="CDD" id="cd06261">
    <property type="entry name" value="TM_PBP2"/>
    <property type="match status" value="1"/>
</dbReference>
<proteinExistence type="inferred from homology"/>
<keyword evidence="5" id="KW-0997">Cell inner membrane</keyword>
<evidence type="ECO:0000256" key="12">
    <source>
        <dbReference type="ARBA" id="ARBA00073645"/>
    </source>
</evidence>
<comment type="similarity">
    <text evidence="2">Belongs to the binding-protein-dependent transport system permease family. HisMQ subfamily.</text>
</comment>
<dbReference type="InterPro" id="IPR000515">
    <property type="entry name" value="MetI-like"/>
</dbReference>
<comment type="subunit">
    <text evidence="11">The complex is composed of two ATP-binding proteins (GltL), two transmembrane proteins (GltJ and GltK) and a solute-binding protein (GltI).</text>
</comment>
<keyword evidence="4" id="KW-1003">Cell membrane</keyword>
<feature type="domain" description="ABC transmembrane type-1" evidence="14">
    <location>
        <begin position="28"/>
        <end position="218"/>
    </location>
</feature>
<evidence type="ECO:0000256" key="5">
    <source>
        <dbReference type="ARBA" id="ARBA00022519"/>
    </source>
</evidence>
<dbReference type="GO" id="GO:0022857">
    <property type="term" value="F:transmembrane transporter activity"/>
    <property type="evidence" value="ECO:0007669"/>
    <property type="project" value="InterPro"/>
</dbReference>
<evidence type="ECO:0000256" key="3">
    <source>
        <dbReference type="ARBA" id="ARBA00022448"/>
    </source>
</evidence>
<accession>A0A0G4JZ65</accession>
<dbReference type="RefSeq" id="WP_048638481.1">
    <property type="nucleotide sequence ID" value="NZ_CGIG01000001.1"/>
</dbReference>
<dbReference type="OrthoDB" id="9809799at2"/>
<keyword evidence="7" id="KW-0029">Amino-acid transport</keyword>
<evidence type="ECO:0000313" key="15">
    <source>
        <dbReference type="EMBL" id="CPR19249.1"/>
    </source>
</evidence>
<gene>
    <name evidence="15" type="ORF">BN1221_03658</name>
</gene>
<organism evidence="15 16">
    <name type="scientific">Brenneria goodwinii</name>
    <dbReference type="NCBI Taxonomy" id="1109412"/>
    <lineage>
        <taxon>Bacteria</taxon>
        <taxon>Pseudomonadati</taxon>
        <taxon>Pseudomonadota</taxon>
        <taxon>Gammaproteobacteria</taxon>
        <taxon>Enterobacterales</taxon>
        <taxon>Pectobacteriaceae</taxon>
        <taxon>Brenneria</taxon>
    </lineage>
</organism>
<keyword evidence="3 13" id="KW-0813">Transport</keyword>
<evidence type="ECO:0000256" key="11">
    <source>
        <dbReference type="ARBA" id="ARBA00062718"/>
    </source>
</evidence>
<evidence type="ECO:0000256" key="13">
    <source>
        <dbReference type="RuleBase" id="RU363032"/>
    </source>
</evidence>
<feature type="transmembrane region" description="Helical" evidence="13">
    <location>
        <begin position="25"/>
        <end position="52"/>
    </location>
</feature>
<feature type="transmembrane region" description="Helical" evidence="13">
    <location>
        <begin position="64"/>
        <end position="85"/>
    </location>
</feature>
<dbReference type="InterPro" id="IPR035906">
    <property type="entry name" value="MetI-like_sf"/>
</dbReference>
<dbReference type="PANTHER" id="PTHR30614:SF21">
    <property type="entry name" value="AMINO ACID ABC TRANSPORTER PERMEASE"/>
    <property type="match status" value="1"/>
</dbReference>
<evidence type="ECO:0000256" key="6">
    <source>
        <dbReference type="ARBA" id="ARBA00022692"/>
    </source>
</evidence>
<reference evidence="16" key="1">
    <citation type="submission" date="2015-01" db="EMBL/GenBank/DDBJ databases">
        <authorList>
            <person name="Paterson Steve"/>
        </authorList>
    </citation>
    <scope>NUCLEOTIDE SEQUENCE [LARGE SCALE GENOMIC DNA]</scope>
    <source>
        <strain evidence="16">OBR1</strain>
    </source>
</reference>
<dbReference type="Proteomes" id="UP000044377">
    <property type="component" value="Unassembled WGS sequence"/>
</dbReference>
<dbReference type="GO" id="GO:0006865">
    <property type="term" value="P:amino acid transport"/>
    <property type="evidence" value="ECO:0007669"/>
    <property type="project" value="UniProtKB-KW"/>
</dbReference>
<evidence type="ECO:0000313" key="16">
    <source>
        <dbReference type="Proteomes" id="UP000044377"/>
    </source>
</evidence>
<name>A0A0G4JZ65_9GAMM</name>
<feature type="transmembrane region" description="Helical" evidence="13">
    <location>
        <begin position="199"/>
        <end position="221"/>
    </location>
</feature>
<evidence type="ECO:0000256" key="7">
    <source>
        <dbReference type="ARBA" id="ARBA00022970"/>
    </source>
</evidence>
<evidence type="ECO:0000256" key="1">
    <source>
        <dbReference type="ARBA" id="ARBA00004429"/>
    </source>
</evidence>
<dbReference type="STRING" id="1109412.BN1221_03658"/>
<keyword evidence="16" id="KW-1185">Reference proteome</keyword>
<protein>
    <recommendedName>
        <fullName evidence="12">Glutamate/aspartate import permease protein GltK</fullName>
    </recommendedName>
</protein>
<comment type="subcellular location">
    <subcellularLocation>
        <location evidence="1">Cell inner membrane</location>
        <topology evidence="1">Multi-pass membrane protein</topology>
    </subcellularLocation>
    <subcellularLocation>
        <location evidence="13">Cell membrane</location>
        <topology evidence="13">Multi-pass membrane protein</topology>
    </subcellularLocation>
</comment>
<evidence type="ECO:0000256" key="8">
    <source>
        <dbReference type="ARBA" id="ARBA00022989"/>
    </source>
</evidence>
<dbReference type="AlphaFoldDB" id="A0A0G4JZ65"/>
<keyword evidence="6 13" id="KW-0812">Transmembrane</keyword>
<keyword evidence="9 13" id="KW-0472">Membrane</keyword>
<dbReference type="InterPro" id="IPR010065">
    <property type="entry name" value="AA_ABC_transptr_permease_3TM"/>
</dbReference>
<dbReference type="GO" id="GO:0043190">
    <property type="term" value="C:ATP-binding cassette (ABC) transporter complex"/>
    <property type="evidence" value="ECO:0007669"/>
    <property type="project" value="InterPro"/>
</dbReference>
<dbReference type="NCBIfam" id="TIGR01726">
    <property type="entry name" value="HEQRo_perm_3TM"/>
    <property type="match status" value="1"/>
</dbReference>
<evidence type="ECO:0000256" key="4">
    <source>
        <dbReference type="ARBA" id="ARBA00022475"/>
    </source>
</evidence>
<dbReference type="EMBL" id="CGIG01000001">
    <property type="protein sequence ID" value="CPR19249.1"/>
    <property type="molecule type" value="Genomic_DNA"/>
</dbReference>
<dbReference type="Gene3D" id="1.10.3720.10">
    <property type="entry name" value="MetI-like"/>
    <property type="match status" value="1"/>
</dbReference>